<accession>X1QP81</accession>
<feature type="non-terminal residue" evidence="2">
    <location>
        <position position="1"/>
    </location>
</feature>
<name>X1QP81_9ZZZZ</name>
<dbReference type="NCBIfam" id="TIGR03804">
    <property type="entry name" value="para_beta_helix"/>
    <property type="match status" value="2"/>
</dbReference>
<dbReference type="InterPro" id="IPR022441">
    <property type="entry name" value="Para_beta_helix_rpt-2"/>
</dbReference>
<reference evidence="2" key="1">
    <citation type="journal article" date="2014" name="Front. Microbiol.">
        <title>High frequency of phylogenetically diverse reductive dehalogenase-homologous genes in deep subseafloor sedimentary metagenomes.</title>
        <authorList>
            <person name="Kawai M."/>
            <person name="Futagami T."/>
            <person name="Toyoda A."/>
            <person name="Takaki Y."/>
            <person name="Nishi S."/>
            <person name="Hori S."/>
            <person name="Arai W."/>
            <person name="Tsubouchi T."/>
            <person name="Morono Y."/>
            <person name="Uchiyama I."/>
            <person name="Ito T."/>
            <person name="Fujiyama A."/>
            <person name="Inagaki F."/>
            <person name="Takami H."/>
        </authorList>
    </citation>
    <scope>NUCLEOTIDE SEQUENCE</scope>
    <source>
        <strain evidence="2">Expedition CK06-06</strain>
    </source>
</reference>
<sequence>IEDGNATGYGIWLDYSPPEGPEAVYSTGNTINGNTFSNNQVDGVYFGGYSNFNTLTNNIIQGNGMPGLQAADGNGVYFWNNTGIPGGNVVTGNTITGNYASGMELYKSLDNTITHNTITGNNINEKDKCGGLRIRTTSTWPLSGNHINDNNIFGNNVYGIFANDDAWGVDATNNWWGDAGGPGVGEANPVSDYNVDYDPWYASPIALISQ</sequence>
<dbReference type="SMART" id="SM00710">
    <property type="entry name" value="PbH1"/>
    <property type="match status" value="5"/>
</dbReference>
<dbReference type="InterPro" id="IPR006626">
    <property type="entry name" value="PbH1"/>
</dbReference>
<proteinExistence type="predicted"/>
<dbReference type="EMBL" id="BARV01038025">
    <property type="protein sequence ID" value="GAI56596.1"/>
    <property type="molecule type" value="Genomic_DNA"/>
</dbReference>
<evidence type="ECO:0000259" key="1">
    <source>
        <dbReference type="Pfam" id="PF05048"/>
    </source>
</evidence>
<gene>
    <name evidence="2" type="ORF">S06H3_58686</name>
</gene>
<dbReference type="InterPro" id="IPR007742">
    <property type="entry name" value="NosD_dom"/>
</dbReference>
<dbReference type="Pfam" id="PF05048">
    <property type="entry name" value="NosD"/>
    <property type="match status" value="1"/>
</dbReference>
<dbReference type="AlphaFoldDB" id="X1QP81"/>
<dbReference type="InterPro" id="IPR012334">
    <property type="entry name" value="Pectin_lyas_fold"/>
</dbReference>
<dbReference type="SUPFAM" id="SSF51126">
    <property type="entry name" value="Pectin lyase-like"/>
    <property type="match status" value="1"/>
</dbReference>
<dbReference type="Gene3D" id="2.160.20.10">
    <property type="entry name" value="Single-stranded right-handed beta-helix, Pectin lyase-like"/>
    <property type="match status" value="1"/>
</dbReference>
<protein>
    <recommendedName>
        <fullName evidence="1">Periplasmic copper-binding protein NosD beta helix domain-containing protein</fullName>
    </recommendedName>
</protein>
<feature type="domain" description="Periplasmic copper-binding protein NosD beta helix" evidence="1">
    <location>
        <begin position="9"/>
        <end position="171"/>
    </location>
</feature>
<dbReference type="InterPro" id="IPR011050">
    <property type="entry name" value="Pectin_lyase_fold/virulence"/>
</dbReference>
<organism evidence="2">
    <name type="scientific">marine sediment metagenome</name>
    <dbReference type="NCBI Taxonomy" id="412755"/>
    <lineage>
        <taxon>unclassified sequences</taxon>
        <taxon>metagenomes</taxon>
        <taxon>ecological metagenomes</taxon>
    </lineage>
</organism>
<comment type="caution">
    <text evidence="2">The sequence shown here is derived from an EMBL/GenBank/DDBJ whole genome shotgun (WGS) entry which is preliminary data.</text>
</comment>
<feature type="non-terminal residue" evidence="2">
    <location>
        <position position="210"/>
    </location>
</feature>
<evidence type="ECO:0000313" key="2">
    <source>
        <dbReference type="EMBL" id="GAI56596.1"/>
    </source>
</evidence>